<feature type="domain" description="Gfo/Idh/MocA-like oxidoreductase bacterial type C-terminal" evidence="4">
    <location>
        <begin position="521"/>
        <end position="589"/>
    </location>
</feature>
<dbReference type="NCBIfam" id="TIGR01409">
    <property type="entry name" value="TAT_signal_seq"/>
    <property type="match status" value="1"/>
</dbReference>
<dbReference type="InterPro" id="IPR036291">
    <property type="entry name" value="NAD(P)-bd_dom_sf"/>
</dbReference>
<name>A0A2U8E4D0_9BACT</name>
<dbReference type="InterPro" id="IPR043906">
    <property type="entry name" value="Gfo/Idh/MocA_OxRdtase_bact_C"/>
</dbReference>
<dbReference type="AlphaFoldDB" id="A0A2U8E4D0"/>
<evidence type="ECO:0000256" key="1">
    <source>
        <dbReference type="SAM" id="MobiDB-lite"/>
    </source>
</evidence>
<feature type="compositionally biased region" description="Pro residues" evidence="1">
    <location>
        <begin position="255"/>
        <end position="264"/>
    </location>
</feature>
<evidence type="ECO:0008006" key="7">
    <source>
        <dbReference type="Google" id="ProtNLM"/>
    </source>
</evidence>
<protein>
    <recommendedName>
        <fullName evidence="7">Oxidoreductase</fullName>
    </recommendedName>
</protein>
<evidence type="ECO:0000259" key="3">
    <source>
        <dbReference type="Pfam" id="PF06439"/>
    </source>
</evidence>
<dbReference type="GO" id="GO:0000166">
    <property type="term" value="F:nucleotide binding"/>
    <property type="evidence" value="ECO:0007669"/>
    <property type="project" value="InterPro"/>
</dbReference>
<evidence type="ECO:0000259" key="2">
    <source>
        <dbReference type="Pfam" id="PF01408"/>
    </source>
</evidence>
<dbReference type="InterPro" id="IPR000683">
    <property type="entry name" value="Gfo/Idh/MocA-like_OxRdtase_N"/>
</dbReference>
<reference evidence="5 6" key="1">
    <citation type="journal article" date="2018" name="Syst. Appl. Microbiol.">
        <title>Ereboglobus luteus gen. nov. sp. nov. from cockroach guts, and new insights into the oxygen relationship of the genera Opitutus and Didymococcus (Verrucomicrobia: Opitutaceae).</title>
        <authorList>
            <person name="Tegtmeier D."/>
            <person name="Belitz A."/>
            <person name="Radek R."/>
            <person name="Heimerl T."/>
            <person name="Brune A."/>
        </authorList>
    </citation>
    <scope>NUCLEOTIDE SEQUENCE [LARGE SCALE GENOMIC DNA]</scope>
    <source>
        <strain evidence="5 6">Ho45</strain>
    </source>
</reference>
<feature type="domain" description="3-keto-alpha-glucoside-1,2-lyase/3-keto-2-hydroxy-glucal hydratase" evidence="3">
    <location>
        <begin position="50"/>
        <end position="247"/>
    </location>
</feature>
<proteinExistence type="predicted"/>
<dbReference type="Pfam" id="PF19051">
    <property type="entry name" value="GFO_IDH_MocA_C2"/>
    <property type="match status" value="1"/>
</dbReference>
<dbReference type="PANTHER" id="PTHR43818">
    <property type="entry name" value="BCDNA.GH03377"/>
    <property type="match status" value="1"/>
</dbReference>
<organism evidence="5 6">
    <name type="scientific">Ereboglobus luteus</name>
    <dbReference type="NCBI Taxonomy" id="1796921"/>
    <lineage>
        <taxon>Bacteria</taxon>
        <taxon>Pseudomonadati</taxon>
        <taxon>Verrucomicrobiota</taxon>
        <taxon>Opitutia</taxon>
        <taxon>Opitutales</taxon>
        <taxon>Opitutaceae</taxon>
        <taxon>Ereboglobus</taxon>
    </lineage>
</organism>
<evidence type="ECO:0000313" key="6">
    <source>
        <dbReference type="Proteomes" id="UP000244896"/>
    </source>
</evidence>
<feature type="domain" description="Gfo/Idh/MocA-like oxidoreductase N-terminal" evidence="2">
    <location>
        <begin position="343"/>
        <end position="462"/>
    </location>
</feature>
<feature type="region of interest" description="Disordered" evidence="1">
    <location>
        <begin position="255"/>
        <end position="295"/>
    </location>
</feature>
<dbReference type="GO" id="GO:0016787">
    <property type="term" value="F:hydrolase activity"/>
    <property type="evidence" value="ECO:0007669"/>
    <property type="project" value="InterPro"/>
</dbReference>
<dbReference type="Pfam" id="PF01408">
    <property type="entry name" value="GFO_IDH_MocA"/>
    <property type="match status" value="1"/>
</dbReference>
<feature type="compositionally biased region" description="Polar residues" evidence="1">
    <location>
        <begin position="274"/>
        <end position="295"/>
    </location>
</feature>
<keyword evidence="6" id="KW-1185">Reference proteome</keyword>
<dbReference type="Gene3D" id="3.40.50.720">
    <property type="entry name" value="NAD(P)-binding Rossmann-like Domain"/>
    <property type="match status" value="1"/>
</dbReference>
<dbReference type="Gene3D" id="2.60.120.560">
    <property type="entry name" value="Exo-inulinase, domain 1"/>
    <property type="match status" value="1"/>
</dbReference>
<dbReference type="Gene3D" id="3.30.360.10">
    <property type="entry name" value="Dihydrodipicolinate Reductase, domain 2"/>
    <property type="match status" value="1"/>
</dbReference>
<dbReference type="SUPFAM" id="SSF51735">
    <property type="entry name" value="NAD(P)-binding Rossmann-fold domains"/>
    <property type="match status" value="1"/>
</dbReference>
<gene>
    <name evidence="5" type="ORF">CKA38_09235</name>
</gene>
<dbReference type="InterPro" id="IPR019546">
    <property type="entry name" value="TAT_signal_bac_arc"/>
</dbReference>
<accession>A0A2U8E4D0</accession>
<evidence type="ECO:0000313" key="5">
    <source>
        <dbReference type="EMBL" id="AWI09404.1"/>
    </source>
</evidence>
<dbReference type="PANTHER" id="PTHR43818:SF10">
    <property type="entry name" value="NADH-DEPENDENT DEHYDROGENASE-RELATED"/>
    <property type="match status" value="1"/>
</dbReference>
<dbReference type="RefSeq" id="WP_152032763.1">
    <property type="nucleotide sequence ID" value="NZ_CP023004.1"/>
</dbReference>
<dbReference type="InterPro" id="IPR050463">
    <property type="entry name" value="Gfo/Idh/MocA_oxidrdct_glycsds"/>
</dbReference>
<sequence length="759" mass="83319">MSLFACALVAHAQQNATELPPLPRPELTEQWEPVPPVVSVPASTGIPSDAVVLFDGSNLDAWESTDKKNATPRWKLDPAERSMTVVPKTGNLRTKASFGDVQIHLEWRSPAVIKKEGQGRGNSGVLIMGLYELQVLDSHENPTYANGQAGSIYKQFPPLVNASRIPGEWQTYDIVFIAPRFNADGSLASPARMTAIHNGVVVQHDTVLRGPTEYRGLPAYKAHAGKLPFTLQNHGGDLVSFRNIWVRDLSFPPPPPIPDLPPLPTHRLRKRNNSPKNTSLTMKHSNTKNTSATPNALSRRRFLQTAATATAAVAFGAPFISRSWAAAGAKSPYRNLVSANRKVRVACIGIGGRGYSNLSGIIDAGGEIAALCDVHFERGSRAFYGHPNVPRYRDFRQMLEEMDKKIDAVAISTPDHMHFPATLMAIERGKHVYVEKPLTHTIGEARVLKAATQKHGVVSQMGNQGHAKEGTRLTKEWIDAGVIGTVREIHSWTNRPGVPGRRPIWPQDVPWPTKDTEKTRYALSPDTLDWNLWLGVAPVRPYTHNLAPFDWRGFWDYGCGALGDMGCHIMDAAYWALNLSGDCKVSADAEGGSAVCGPKASTITYEFPARGSLPPIKYVWYDGGRKPVAPKELGADGKLSTGGTLYYGDKGIMYSPSDYSESVKLLPESKMKEFTKRPARTIRRIPKANQYREWLDAIQGGEHAPGSNIVDHAAGLTEFVSLGNLALRTGKPIQWDATRAVCTGMPEAQILINKNYRVY</sequence>
<dbReference type="OrthoDB" id="9792935at2"/>
<dbReference type="InterPro" id="IPR010496">
    <property type="entry name" value="AL/BT2_dom"/>
</dbReference>
<dbReference type="EMBL" id="CP023004">
    <property type="protein sequence ID" value="AWI09404.1"/>
    <property type="molecule type" value="Genomic_DNA"/>
</dbReference>
<evidence type="ECO:0000259" key="4">
    <source>
        <dbReference type="Pfam" id="PF19051"/>
    </source>
</evidence>
<dbReference type="Proteomes" id="UP000244896">
    <property type="component" value="Chromosome"/>
</dbReference>
<dbReference type="SUPFAM" id="SSF55347">
    <property type="entry name" value="Glyceraldehyde-3-phosphate dehydrogenase-like, C-terminal domain"/>
    <property type="match status" value="1"/>
</dbReference>
<dbReference type="Pfam" id="PF06439">
    <property type="entry name" value="3keto-disac_hyd"/>
    <property type="match status" value="1"/>
</dbReference>
<dbReference type="KEGG" id="elut:CKA38_09235"/>